<name>A0A1G7WC82_PSEOR</name>
<dbReference type="AlphaFoldDB" id="A0A1G7WC82"/>
<gene>
    <name evidence="2" type="ORF">SAMN05216377_11474</name>
</gene>
<accession>A0A1G7WC82</accession>
<evidence type="ECO:0000313" key="2">
    <source>
        <dbReference type="EMBL" id="SDG69572.1"/>
    </source>
</evidence>
<dbReference type="Pfam" id="PF03780">
    <property type="entry name" value="Asp23"/>
    <property type="match status" value="1"/>
</dbReference>
<dbReference type="STRING" id="366584.SAMN05216377_11474"/>
<sequence length="105" mass="10820">MARVIFGDAAVARIAAAVAAEVPGVESLRPDLSQALLGLVGAEPVRGATAAVREGRAEVVLTVVTTLGHNPRDLCVAVQRAVAERLRRETGLVATVTVTVADILL</sequence>
<protein>
    <submittedName>
        <fullName evidence="2">Asp23 family, cell envelope-related function</fullName>
    </submittedName>
</protein>
<evidence type="ECO:0000256" key="1">
    <source>
        <dbReference type="ARBA" id="ARBA00005721"/>
    </source>
</evidence>
<dbReference type="Proteomes" id="UP000198967">
    <property type="component" value="Unassembled WGS sequence"/>
</dbReference>
<dbReference type="EMBL" id="FNBE01000014">
    <property type="protein sequence ID" value="SDG69572.1"/>
    <property type="molecule type" value="Genomic_DNA"/>
</dbReference>
<dbReference type="RefSeq" id="WP_176921446.1">
    <property type="nucleotide sequence ID" value="NZ_FNBE01000014.1"/>
</dbReference>
<keyword evidence="3" id="KW-1185">Reference proteome</keyword>
<reference evidence="2 3" key="1">
    <citation type="submission" date="2016-10" db="EMBL/GenBank/DDBJ databases">
        <authorList>
            <person name="de Groot N.N."/>
        </authorList>
    </citation>
    <scope>NUCLEOTIDE SEQUENCE [LARGE SCALE GENOMIC DNA]</scope>
    <source>
        <strain evidence="2 3">CGMCC 4.3143</strain>
    </source>
</reference>
<evidence type="ECO:0000313" key="3">
    <source>
        <dbReference type="Proteomes" id="UP000198967"/>
    </source>
</evidence>
<proteinExistence type="inferred from homology"/>
<comment type="similarity">
    <text evidence="1">Belongs to the asp23 family.</text>
</comment>
<organism evidence="2 3">
    <name type="scientific">Pseudonocardia oroxyli</name>
    <dbReference type="NCBI Taxonomy" id="366584"/>
    <lineage>
        <taxon>Bacteria</taxon>
        <taxon>Bacillati</taxon>
        <taxon>Actinomycetota</taxon>
        <taxon>Actinomycetes</taxon>
        <taxon>Pseudonocardiales</taxon>
        <taxon>Pseudonocardiaceae</taxon>
        <taxon>Pseudonocardia</taxon>
    </lineage>
</organism>
<dbReference type="InterPro" id="IPR005531">
    <property type="entry name" value="Asp23"/>
</dbReference>